<evidence type="ECO:0000313" key="3">
    <source>
        <dbReference type="Proteomes" id="UP000728185"/>
    </source>
</evidence>
<dbReference type="SUPFAM" id="SSF50978">
    <property type="entry name" value="WD40 repeat-like"/>
    <property type="match status" value="1"/>
</dbReference>
<evidence type="ECO:0000313" key="2">
    <source>
        <dbReference type="EMBL" id="KAA0188479.1"/>
    </source>
</evidence>
<organism evidence="2 3">
    <name type="scientific">Fasciolopsis buskii</name>
    <dbReference type="NCBI Taxonomy" id="27845"/>
    <lineage>
        <taxon>Eukaryota</taxon>
        <taxon>Metazoa</taxon>
        <taxon>Spiralia</taxon>
        <taxon>Lophotrochozoa</taxon>
        <taxon>Platyhelminthes</taxon>
        <taxon>Trematoda</taxon>
        <taxon>Digenea</taxon>
        <taxon>Plagiorchiida</taxon>
        <taxon>Echinostomata</taxon>
        <taxon>Echinostomatoidea</taxon>
        <taxon>Fasciolidae</taxon>
        <taxon>Fasciolopsis</taxon>
    </lineage>
</organism>
<dbReference type="InterPro" id="IPR001680">
    <property type="entry name" value="WD40_rpt"/>
</dbReference>
<dbReference type="PANTHER" id="PTHR46202:SF1">
    <property type="entry name" value="DNA EXCISION REPAIR PROTEIN ERCC-8"/>
    <property type="match status" value="1"/>
</dbReference>
<dbReference type="Proteomes" id="UP000728185">
    <property type="component" value="Unassembled WGS sequence"/>
</dbReference>
<dbReference type="AlphaFoldDB" id="A0A8E0RUS0"/>
<dbReference type="InterPro" id="IPR015943">
    <property type="entry name" value="WD40/YVTN_repeat-like_dom_sf"/>
</dbReference>
<dbReference type="PANTHER" id="PTHR46202">
    <property type="entry name" value="DNA EXCISION REPAIR PROTEIN ERCC-8"/>
    <property type="match status" value="1"/>
</dbReference>
<keyword evidence="3" id="KW-1185">Reference proteome</keyword>
<feature type="region of interest" description="Disordered" evidence="1">
    <location>
        <begin position="201"/>
        <end position="232"/>
    </location>
</feature>
<accession>A0A8E0RUS0</accession>
<proteinExistence type="predicted"/>
<protein>
    <submittedName>
        <fullName evidence="2">DNA excision repair protein ERCC-8</fullName>
    </submittedName>
</protein>
<dbReference type="Gene3D" id="2.130.10.10">
    <property type="entry name" value="YVTN repeat-like/Quinoprotein amine dehydrogenase"/>
    <property type="match status" value="1"/>
</dbReference>
<dbReference type="OrthoDB" id="361494at2759"/>
<dbReference type="Pfam" id="PF00400">
    <property type="entry name" value="WD40"/>
    <property type="match status" value="1"/>
</dbReference>
<dbReference type="SMART" id="SM00320">
    <property type="entry name" value="WD40"/>
    <property type="match status" value="2"/>
</dbReference>
<dbReference type="GO" id="GO:0000109">
    <property type="term" value="C:nucleotide-excision repair complex"/>
    <property type="evidence" value="ECO:0007669"/>
    <property type="project" value="TreeGrafter"/>
</dbReference>
<evidence type="ECO:0000256" key="1">
    <source>
        <dbReference type="SAM" id="MobiDB-lite"/>
    </source>
</evidence>
<dbReference type="InterPro" id="IPR036322">
    <property type="entry name" value="WD40_repeat_dom_sf"/>
</dbReference>
<dbReference type="GO" id="GO:0031464">
    <property type="term" value="C:Cul4A-RING E3 ubiquitin ligase complex"/>
    <property type="evidence" value="ECO:0007669"/>
    <property type="project" value="TreeGrafter"/>
</dbReference>
<dbReference type="EMBL" id="LUCM01008396">
    <property type="protein sequence ID" value="KAA0188479.1"/>
    <property type="molecule type" value="Genomic_DNA"/>
</dbReference>
<dbReference type="GO" id="GO:0000209">
    <property type="term" value="P:protein polyubiquitination"/>
    <property type="evidence" value="ECO:0007669"/>
    <property type="project" value="TreeGrafter"/>
</dbReference>
<sequence>MRLSPPQCVDTIELQESISWIALSDCSRTHNLIGTSLGPNGTGRAVLVDPLISAVAISLAGGHSQAGLSQLCWSPRSSHVVITSGFDGRVLFWDIRATRKPIYSLDRYFGPDSLAYSNDAFAHTGPVLGLTHSRDGMHLFTWGGAGASENTLCLRMWSSAPGEWDLPHYHNSDKPSLSVPQLRPVNFGVIYAESVQSLDPESVNTRGLDPLTPREQQGPHMLSSQPIRPQPVRSNPQWIPVRLDTAWCPSGEAWGARSSFVFVPCRSRLLIALATRQGSPSRIMNRHYSKVINLPFSKHSDNLLLILHCGSTIIFPVNMYAIKI</sequence>
<reference evidence="2" key="1">
    <citation type="submission" date="2019-05" db="EMBL/GenBank/DDBJ databases">
        <title>Annotation for the trematode Fasciolopsis buski.</title>
        <authorList>
            <person name="Choi Y.-J."/>
        </authorList>
    </citation>
    <scope>NUCLEOTIDE SEQUENCE</scope>
    <source>
        <strain evidence="2">HT</strain>
        <tissue evidence="2">Whole worm</tissue>
    </source>
</reference>
<name>A0A8E0RUS0_9TREM</name>
<comment type="caution">
    <text evidence="2">The sequence shown here is derived from an EMBL/GenBank/DDBJ whole genome shotgun (WGS) entry which is preliminary data.</text>
</comment>
<feature type="compositionally biased region" description="Polar residues" evidence="1">
    <location>
        <begin position="222"/>
        <end position="232"/>
    </location>
</feature>
<dbReference type="InterPro" id="IPR042238">
    <property type="entry name" value="Rad28/ERCC8/Ckn1/ATCSA-1"/>
</dbReference>
<dbReference type="GO" id="GO:0043161">
    <property type="term" value="P:proteasome-mediated ubiquitin-dependent protein catabolic process"/>
    <property type="evidence" value="ECO:0007669"/>
    <property type="project" value="TreeGrafter"/>
</dbReference>
<dbReference type="GO" id="GO:0006283">
    <property type="term" value="P:transcription-coupled nucleotide-excision repair"/>
    <property type="evidence" value="ECO:0007669"/>
    <property type="project" value="InterPro"/>
</dbReference>
<gene>
    <name evidence="2" type="ORF">FBUS_11004</name>
</gene>